<feature type="region of interest" description="Disordered" evidence="1">
    <location>
        <begin position="32"/>
        <end position="114"/>
    </location>
</feature>
<sequence>MVPSSFPCFHFLPSFTLSPSFPPSIPPDAFISSSSSSSISFSSSFSSSSCSSLTPLSSPFNPSLLPPQPPPPPRAHRKASRSSDGPGKLVKVLGGGKHKGSYSQTSPKECSDHWTGKCSGVPQGLFSFHSTRAKRSLFTLSWDTRFRDPESPSAKRSAGRGKMDK</sequence>
<accession>A0A5B7G123</accession>
<feature type="region of interest" description="Disordered" evidence="1">
    <location>
        <begin position="144"/>
        <end position="165"/>
    </location>
</feature>
<dbReference type="Proteomes" id="UP000324222">
    <property type="component" value="Unassembled WGS sequence"/>
</dbReference>
<protein>
    <submittedName>
        <fullName evidence="2">Uncharacterized protein</fullName>
    </submittedName>
</protein>
<feature type="compositionally biased region" description="Pro residues" evidence="1">
    <location>
        <begin position="64"/>
        <end position="73"/>
    </location>
</feature>
<organism evidence="2 3">
    <name type="scientific">Portunus trituberculatus</name>
    <name type="common">Swimming crab</name>
    <name type="synonym">Neptunus trituberculatus</name>
    <dbReference type="NCBI Taxonomy" id="210409"/>
    <lineage>
        <taxon>Eukaryota</taxon>
        <taxon>Metazoa</taxon>
        <taxon>Ecdysozoa</taxon>
        <taxon>Arthropoda</taxon>
        <taxon>Crustacea</taxon>
        <taxon>Multicrustacea</taxon>
        <taxon>Malacostraca</taxon>
        <taxon>Eumalacostraca</taxon>
        <taxon>Eucarida</taxon>
        <taxon>Decapoda</taxon>
        <taxon>Pleocyemata</taxon>
        <taxon>Brachyura</taxon>
        <taxon>Eubrachyura</taxon>
        <taxon>Portunoidea</taxon>
        <taxon>Portunidae</taxon>
        <taxon>Portuninae</taxon>
        <taxon>Portunus</taxon>
    </lineage>
</organism>
<feature type="compositionally biased region" description="Low complexity" evidence="1">
    <location>
        <begin position="32"/>
        <end position="63"/>
    </location>
</feature>
<reference evidence="2 3" key="1">
    <citation type="submission" date="2019-05" db="EMBL/GenBank/DDBJ databases">
        <title>Another draft genome of Portunus trituberculatus and its Hox gene families provides insights of decapod evolution.</title>
        <authorList>
            <person name="Jeong J.-H."/>
            <person name="Song I."/>
            <person name="Kim S."/>
            <person name="Choi T."/>
            <person name="Kim D."/>
            <person name="Ryu S."/>
            <person name="Kim W."/>
        </authorList>
    </citation>
    <scope>NUCLEOTIDE SEQUENCE [LARGE SCALE GENOMIC DNA]</scope>
    <source>
        <tissue evidence="2">Muscle</tissue>
    </source>
</reference>
<dbReference type="AlphaFoldDB" id="A0A5B7G123"/>
<evidence type="ECO:0000256" key="1">
    <source>
        <dbReference type="SAM" id="MobiDB-lite"/>
    </source>
</evidence>
<comment type="caution">
    <text evidence="2">The sequence shown here is derived from an EMBL/GenBank/DDBJ whole genome shotgun (WGS) entry which is preliminary data.</text>
</comment>
<dbReference type="EMBL" id="VSRR010010097">
    <property type="protein sequence ID" value="MPC51317.1"/>
    <property type="molecule type" value="Genomic_DNA"/>
</dbReference>
<keyword evidence="3" id="KW-1185">Reference proteome</keyword>
<evidence type="ECO:0000313" key="3">
    <source>
        <dbReference type="Proteomes" id="UP000324222"/>
    </source>
</evidence>
<name>A0A5B7G123_PORTR</name>
<evidence type="ECO:0000313" key="2">
    <source>
        <dbReference type="EMBL" id="MPC51317.1"/>
    </source>
</evidence>
<proteinExistence type="predicted"/>
<gene>
    <name evidence="2" type="ORF">E2C01_045161</name>
</gene>